<evidence type="ECO:0000256" key="1">
    <source>
        <dbReference type="ARBA" id="ARBA00010641"/>
    </source>
</evidence>
<sequence>MSATLNQDELLRRYWEEVLQGDARAYAQVHELLHPVLYRYASAMLNDEELAADVIQDLFIKLWFKKERIGPLEHVRAFFFTALRRQALNQLRSLRHLQIIVPGAPDIVFSPEDIIIEEEQESARRDKIVQYLASLPKRQREVIYLRYYEELSYQEVATVMGINYQSVINLSHKGMLQLRRLMGYISVLISLVSGWFVR</sequence>
<protein>
    <submittedName>
        <fullName evidence="8">RNA polymerase sigma factor</fullName>
    </submittedName>
</protein>
<feature type="domain" description="RNA polymerase sigma-70 region 2" evidence="6">
    <location>
        <begin position="32"/>
        <end position="95"/>
    </location>
</feature>
<proteinExistence type="inferred from homology"/>
<evidence type="ECO:0000256" key="5">
    <source>
        <dbReference type="SAM" id="Phobius"/>
    </source>
</evidence>
<dbReference type="InterPro" id="IPR036388">
    <property type="entry name" value="WH-like_DNA-bd_sf"/>
</dbReference>
<dbReference type="InterPro" id="IPR013324">
    <property type="entry name" value="RNA_pol_sigma_r3/r4-like"/>
</dbReference>
<keyword evidence="3" id="KW-0731">Sigma factor</keyword>
<name>A0ABV2TCZ4_9BACT</name>
<keyword evidence="5" id="KW-0812">Transmembrane</keyword>
<keyword evidence="4" id="KW-0804">Transcription</keyword>
<evidence type="ECO:0000256" key="4">
    <source>
        <dbReference type="ARBA" id="ARBA00023163"/>
    </source>
</evidence>
<dbReference type="Pfam" id="PF04542">
    <property type="entry name" value="Sigma70_r2"/>
    <property type="match status" value="1"/>
</dbReference>
<comment type="caution">
    <text evidence="8">The sequence shown here is derived from an EMBL/GenBank/DDBJ whole genome shotgun (WGS) entry which is preliminary data.</text>
</comment>
<keyword evidence="9" id="KW-1185">Reference proteome</keyword>
<evidence type="ECO:0000259" key="7">
    <source>
        <dbReference type="Pfam" id="PF08281"/>
    </source>
</evidence>
<dbReference type="InterPro" id="IPR013325">
    <property type="entry name" value="RNA_pol_sigma_r2"/>
</dbReference>
<dbReference type="PANTHER" id="PTHR43133:SF46">
    <property type="entry name" value="RNA POLYMERASE SIGMA-70 FACTOR ECF SUBFAMILY"/>
    <property type="match status" value="1"/>
</dbReference>
<feature type="domain" description="RNA polymerase sigma factor 70 region 4 type 2" evidence="7">
    <location>
        <begin position="126"/>
        <end position="176"/>
    </location>
</feature>
<dbReference type="PANTHER" id="PTHR43133">
    <property type="entry name" value="RNA POLYMERASE ECF-TYPE SIGMA FACTO"/>
    <property type="match status" value="1"/>
</dbReference>
<dbReference type="SUPFAM" id="SSF88946">
    <property type="entry name" value="Sigma2 domain of RNA polymerase sigma factors"/>
    <property type="match status" value="1"/>
</dbReference>
<keyword evidence="5" id="KW-1133">Transmembrane helix</keyword>
<dbReference type="RefSeq" id="WP_354662525.1">
    <property type="nucleotide sequence ID" value="NZ_JBEXAC010000002.1"/>
</dbReference>
<dbReference type="Pfam" id="PF08281">
    <property type="entry name" value="Sigma70_r4_2"/>
    <property type="match status" value="1"/>
</dbReference>
<feature type="transmembrane region" description="Helical" evidence="5">
    <location>
        <begin position="181"/>
        <end position="197"/>
    </location>
</feature>
<dbReference type="NCBIfam" id="TIGR02937">
    <property type="entry name" value="sigma70-ECF"/>
    <property type="match status" value="1"/>
</dbReference>
<gene>
    <name evidence="8" type="ORF">ABR189_21425</name>
</gene>
<dbReference type="InterPro" id="IPR007627">
    <property type="entry name" value="RNA_pol_sigma70_r2"/>
</dbReference>
<comment type="similarity">
    <text evidence="1">Belongs to the sigma-70 factor family. ECF subfamily.</text>
</comment>
<evidence type="ECO:0000256" key="3">
    <source>
        <dbReference type="ARBA" id="ARBA00023082"/>
    </source>
</evidence>
<reference evidence="8 9" key="1">
    <citation type="submission" date="2024-06" db="EMBL/GenBank/DDBJ databases">
        <title>Chitinophaga defluvii sp. nov., isolated from municipal sewage.</title>
        <authorList>
            <person name="Zhang L."/>
        </authorList>
    </citation>
    <scope>NUCLEOTIDE SEQUENCE [LARGE SCALE GENOMIC DNA]</scope>
    <source>
        <strain evidence="8 9">H8</strain>
    </source>
</reference>
<keyword evidence="2" id="KW-0805">Transcription regulation</keyword>
<evidence type="ECO:0000256" key="2">
    <source>
        <dbReference type="ARBA" id="ARBA00023015"/>
    </source>
</evidence>
<dbReference type="EMBL" id="JBEXAC010000002">
    <property type="protein sequence ID" value="MET6999964.1"/>
    <property type="molecule type" value="Genomic_DNA"/>
</dbReference>
<dbReference type="Gene3D" id="1.10.10.10">
    <property type="entry name" value="Winged helix-like DNA-binding domain superfamily/Winged helix DNA-binding domain"/>
    <property type="match status" value="1"/>
</dbReference>
<dbReference type="Proteomes" id="UP001549749">
    <property type="component" value="Unassembled WGS sequence"/>
</dbReference>
<dbReference type="CDD" id="cd06171">
    <property type="entry name" value="Sigma70_r4"/>
    <property type="match status" value="1"/>
</dbReference>
<dbReference type="InterPro" id="IPR014284">
    <property type="entry name" value="RNA_pol_sigma-70_dom"/>
</dbReference>
<accession>A0ABV2TCZ4</accession>
<dbReference type="SUPFAM" id="SSF88659">
    <property type="entry name" value="Sigma3 and sigma4 domains of RNA polymerase sigma factors"/>
    <property type="match status" value="1"/>
</dbReference>
<evidence type="ECO:0000313" key="8">
    <source>
        <dbReference type="EMBL" id="MET6999964.1"/>
    </source>
</evidence>
<organism evidence="8 9">
    <name type="scientific">Chitinophaga defluvii</name>
    <dbReference type="NCBI Taxonomy" id="3163343"/>
    <lineage>
        <taxon>Bacteria</taxon>
        <taxon>Pseudomonadati</taxon>
        <taxon>Bacteroidota</taxon>
        <taxon>Chitinophagia</taxon>
        <taxon>Chitinophagales</taxon>
        <taxon>Chitinophagaceae</taxon>
        <taxon>Chitinophaga</taxon>
    </lineage>
</organism>
<dbReference type="Gene3D" id="1.10.1740.10">
    <property type="match status" value="1"/>
</dbReference>
<dbReference type="InterPro" id="IPR039425">
    <property type="entry name" value="RNA_pol_sigma-70-like"/>
</dbReference>
<evidence type="ECO:0000313" key="9">
    <source>
        <dbReference type="Proteomes" id="UP001549749"/>
    </source>
</evidence>
<keyword evidence="5" id="KW-0472">Membrane</keyword>
<dbReference type="InterPro" id="IPR013249">
    <property type="entry name" value="RNA_pol_sigma70_r4_t2"/>
</dbReference>
<evidence type="ECO:0000259" key="6">
    <source>
        <dbReference type="Pfam" id="PF04542"/>
    </source>
</evidence>